<evidence type="ECO:0000313" key="3">
    <source>
        <dbReference type="EMBL" id="KEP71485.1"/>
    </source>
</evidence>
<keyword evidence="1" id="KW-1133">Transmembrane helix</keyword>
<dbReference type="GO" id="GO:0003677">
    <property type="term" value="F:DNA binding"/>
    <property type="evidence" value="ECO:0007669"/>
    <property type="project" value="InterPro"/>
</dbReference>
<organism evidence="3 4">
    <name type="scientific">Thioclava dalianensis</name>
    <dbReference type="NCBI Taxonomy" id="1185766"/>
    <lineage>
        <taxon>Bacteria</taxon>
        <taxon>Pseudomonadati</taxon>
        <taxon>Pseudomonadota</taxon>
        <taxon>Alphaproteobacteria</taxon>
        <taxon>Rhodobacterales</taxon>
        <taxon>Paracoccaceae</taxon>
        <taxon>Thioclava</taxon>
    </lineage>
</organism>
<dbReference type="SUPFAM" id="SSF46894">
    <property type="entry name" value="C-terminal effector domain of the bipartite response regulators"/>
    <property type="match status" value="1"/>
</dbReference>
<dbReference type="AlphaFoldDB" id="A0A074TMS3"/>
<evidence type="ECO:0000259" key="2">
    <source>
        <dbReference type="SMART" id="SM00421"/>
    </source>
</evidence>
<evidence type="ECO:0000313" key="4">
    <source>
        <dbReference type="Proteomes" id="UP000027725"/>
    </source>
</evidence>
<dbReference type="SMART" id="SM00421">
    <property type="entry name" value="HTH_LUXR"/>
    <property type="match status" value="1"/>
</dbReference>
<name>A0A074TMS3_9RHOB</name>
<keyword evidence="1" id="KW-0812">Transmembrane</keyword>
<evidence type="ECO:0000256" key="1">
    <source>
        <dbReference type="SAM" id="Phobius"/>
    </source>
</evidence>
<feature type="transmembrane region" description="Helical" evidence="1">
    <location>
        <begin position="12"/>
        <end position="34"/>
    </location>
</feature>
<keyword evidence="1" id="KW-0472">Membrane</keyword>
<dbReference type="InterPro" id="IPR036388">
    <property type="entry name" value="WH-like_DNA-bd_sf"/>
</dbReference>
<feature type="domain" description="HTH luxR-type" evidence="2">
    <location>
        <begin position="102"/>
        <end position="159"/>
    </location>
</feature>
<proteinExistence type="predicted"/>
<dbReference type="STRING" id="1185766.SAMN05216224_108101"/>
<gene>
    <name evidence="3" type="ORF">DL1_00190</name>
</gene>
<dbReference type="InterPro" id="IPR000792">
    <property type="entry name" value="Tscrpt_reg_LuxR_C"/>
</dbReference>
<dbReference type="OrthoDB" id="8277135at2"/>
<dbReference type="EMBL" id="JHEH01000001">
    <property type="protein sequence ID" value="KEP71485.1"/>
    <property type="molecule type" value="Genomic_DNA"/>
</dbReference>
<dbReference type="InterPro" id="IPR016032">
    <property type="entry name" value="Sig_transdc_resp-reg_C-effctor"/>
</dbReference>
<dbReference type="Gene3D" id="1.10.10.10">
    <property type="entry name" value="Winged helix-like DNA-binding domain superfamily/Winged helix DNA-binding domain"/>
    <property type="match status" value="1"/>
</dbReference>
<reference evidence="3 4" key="1">
    <citation type="submission" date="2014-03" db="EMBL/GenBank/DDBJ databases">
        <title>The draft genome sequence of Thioclava dalianensis DLFJ1-1.</title>
        <authorList>
            <person name="Lai Q."/>
            <person name="Shao Z."/>
        </authorList>
    </citation>
    <scope>NUCLEOTIDE SEQUENCE [LARGE SCALE GENOMIC DNA]</scope>
    <source>
        <strain evidence="3 4">DLFJ1-1</strain>
    </source>
</reference>
<accession>A0A074TMS3</accession>
<protein>
    <submittedName>
        <fullName evidence="3">LuxR family transcriptional regulator</fullName>
    </submittedName>
</protein>
<feature type="transmembrane region" description="Helical" evidence="1">
    <location>
        <begin position="54"/>
        <end position="75"/>
    </location>
</feature>
<dbReference type="Proteomes" id="UP000027725">
    <property type="component" value="Unassembled WGS sequence"/>
</dbReference>
<keyword evidence="4" id="KW-1185">Reference proteome</keyword>
<dbReference type="GO" id="GO:0006355">
    <property type="term" value="P:regulation of DNA-templated transcription"/>
    <property type="evidence" value="ECO:0007669"/>
    <property type="project" value="InterPro"/>
</dbReference>
<sequence>MAAKRDWPLSVWTKEGGLAALILLQAGCAFVFVSDITGDLRQYGLDSLHLSIELVANLGLVAAIAIEARLLLSLLRRQERSERALSAAQGAMAELMRAHFTLWRLTPAEADVAGFTIKGFSVAETAELRGSGEATVKSQLNAVYRKAGVSGRAQLVSIFVEELFAGPIRSDAEPQQVPKRSRTPH</sequence>
<comment type="caution">
    <text evidence="3">The sequence shown here is derived from an EMBL/GenBank/DDBJ whole genome shotgun (WGS) entry which is preliminary data.</text>
</comment>
<dbReference type="RefSeq" id="WP_074854990.1">
    <property type="nucleotide sequence ID" value="NZ_FOVB01000008.1"/>
</dbReference>
<dbReference type="eggNOG" id="COG2197">
    <property type="taxonomic scope" value="Bacteria"/>
</dbReference>